<proteinExistence type="predicted"/>
<organism evidence="2 3">
    <name type="scientific">Mycena metata</name>
    <dbReference type="NCBI Taxonomy" id="1033252"/>
    <lineage>
        <taxon>Eukaryota</taxon>
        <taxon>Fungi</taxon>
        <taxon>Dikarya</taxon>
        <taxon>Basidiomycota</taxon>
        <taxon>Agaricomycotina</taxon>
        <taxon>Agaricomycetes</taxon>
        <taxon>Agaricomycetidae</taxon>
        <taxon>Agaricales</taxon>
        <taxon>Marasmiineae</taxon>
        <taxon>Mycenaceae</taxon>
        <taxon>Mycena</taxon>
    </lineage>
</organism>
<dbReference type="Proteomes" id="UP001215598">
    <property type="component" value="Unassembled WGS sequence"/>
</dbReference>
<dbReference type="EMBL" id="JARKIB010000112">
    <property type="protein sequence ID" value="KAJ7738360.1"/>
    <property type="molecule type" value="Genomic_DNA"/>
</dbReference>
<evidence type="ECO:0000256" key="1">
    <source>
        <dbReference type="SAM" id="MobiDB-lite"/>
    </source>
</evidence>
<keyword evidence="3" id="KW-1185">Reference proteome</keyword>
<accession>A0AAD7I9Z7</accession>
<evidence type="ECO:0000313" key="2">
    <source>
        <dbReference type="EMBL" id="KAJ7738360.1"/>
    </source>
</evidence>
<reference evidence="2" key="1">
    <citation type="submission" date="2023-03" db="EMBL/GenBank/DDBJ databases">
        <title>Massive genome expansion in bonnet fungi (Mycena s.s.) driven by repeated elements and novel gene families across ecological guilds.</title>
        <authorList>
            <consortium name="Lawrence Berkeley National Laboratory"/>
            <person name="Harder C.B."/>
            <person name="Miyauchi S."/>
            <person name="Viragh M."/>
            <person name="Kuo A."/>
            <person name="Thoen E."/>
            <person name="Andreopoulos B."/>
            <person name="Lu D."/>
            <person name="Skrede I."/>
            <person name="Drula E."/>
            <person name="Henrissat B."/>
            <person name="Morin E."/>
            <person name="Kohler A."/>
            <person name="Barry K."/>
            <person name="LaButti K."/>
            <person name="Morin E."/>
            <person name="Salamov A."/>
            <person name="Lipzen A."/>
            <person name="Mereny Z."/>
            <person name="Hegedus B."/>
            <person name="Baldrian P."/>
            <person name="Stursova M."/>
            <person name="Weitz H."/>
            <person name="Taylor A."/>
            <person name="Grigoriev I.V."/>
            <person name="Nagy L.G."/>
            <person name="Martin F."/>
            <person name="Kauserud H."/>
        </authorList>
    </citation>
    <scope>NUCLEOTIDE SEQUENCE</scope>
    <source>
        <strain evidence="2">CBHHK182m</strain>
    </source>
</reference>
<name>A0AAD7I9Z7_9AGAR</name>
<dbReference type="AlphaFoldDB" id="A0AAD7I9Z7"/>
<feature type="region of interest" description="Disordered" evidence="1">
    <location>
        <begin position="101"/>
        <end position="121"/>
    </location>
</feature>
<protein>
    <submittedName>
        <fullName evidence="2">Uncharacterized protein</fullName>
    </submittedName>
</protein>
<sequence>MAREHVLPVYRAESRWILNEWVPRPRPRQSRPHRFASLEDIALTDRVRQLWRVCTTTRDGSLAETFKLVGSDSDDASASGAGKISTKVAPEDSFLDAVVVDNHGHPEPAPPPRAKSDSSSTGFTPGTLELGILDEDTTQHTRGFNSWIQYRAWPRVVDFFEPRFPGHEENYQAQSWHSRKVLAFSASLCSSHVNLGVL</sequence>
<gene>
    <name evidence="2" type="ORF">B0H16DRAFT_96691</name>
</gene>
<evidence type="ECO:0000313" key="3">
    <source>
        <dbReference type="Proteomes" id="UP001215598"/>
    </source>
</evidence>
<comment type="caution">
    <text evidence="2">The sequence shown here is derived from an EMBL/GenBank/DDBJ whole genome shotgun (WGS) entry which is preliminary data.</text>
</comment>